<comment type="caution">
    <text evidence="6">The sequence shown here is derived from an EMBL/GenBank/DDBJ whole genome shotgun (WGS) entry which is preliminary data.</text>
</comment>
<keyword evidence="3 5" id="KW-1133">Transmembrane helix</keyword>
<evidence type="ECO:0000256" key="1">
    <source>
        <dbReference type="ARBA" id="ARBA00004141"/>
    </source>
</evidence>
<feature type="transmembrane region" description="Helical" evidence="5">
    <location>
        <begin position="38"/>
        <end position="62"/>
    </location>
</feature>
<dbReference type="EMBL" id="JACGWL010000012">
    <property type="protein sequence ID" value="KAK4390989.1"/>
    <property type="molecule type" value="Genomic_DNA"/>
</dbReference>
<proteinExistence type="predicted"/>
<protein>
    <submittedName>
        <fullName evidence="6">Protein LAZ11</fullName>
    </submittedName>
</protein>
<name>A0AAE1WD36_9LAMI</name>
<organism evidence="6 7">
    <name type="scientific">Sesamum angolense</name>
    <dbReference type="NCBI Taxonomy" id="2727404"/>
    <lineage>
        <taxon>Eukaryota</taxon>
        <taxon>Viridiplantae</taxon>
        <taxon>Streptophyta</taxon>
        <taxon>Embryophyta</taxon>
        <taxon>Tracheophyta</taxon>
        <taxon>Spermatophyta</taxon>
        <taxon>Magnoliopsida</taxon>
        <taxon>eudicotyledons</taxon>
        <taxon>Gunneridae</taxon>
        <taxon>Pentapetalae</taxon>
        <taxon>asterids</taxon>
        <taxon>lamiids</taxon>
        <taxon>Lamiales</taxon>
        <taxon>Pedaliaceae</taxon>
        <taxon>Sesamum</taxon>
    </lineage>
</organism>
<evidence type="ECO:0000256" key="4">
    <source>
        <dbReference type="ARBA" id="ARBA00023136"/>
    </source>
</evidence>
<feature type="transmembrane region" description="Helical" evidence="5">
    <location>
        <begin position="74"/>
        <end position="93"/>
    </location>
</feature>
<dbReference type="Proteomes" id="UP001289374">
    <property type="component" value="Unassembled WGS sequence"/>
</dbReference>
<dbReference type="InterPro" id="IPR005178">
    <property type="entry name" value="Ostalpha/TMEM184C"/>
</dbReference>
<dbReference type="PANTHER" id="PTHR23423">
    <property type="entry name" value="ORGANIC SOLUTE TRANSPORTER-RELATED"/>
    <property type="match status" value="1"/>
</dbReference>
<accession>A0AAE1WD36</accession>
<feature type="transmembrane region" description="Helical" evidence="5">
    <location>
        <begin position="222"/>
        <end position="243"/>
    </location>
</feature>
<reference evidence="6" key="2">
    <citation type="journal article" date="2024" name="Plant">
        <title>Genomic evolution and insights into agronomic trait innovations of Sesamum species.</title>
        <authorList>
            <person name="Miao H."/>
            <person name="Wang L."/>
            <person name="Qu L."/>
            <person name="Liu H."/>
            <person name="Sun Y."/>
            <person name="Le M."/>
            <person name="Wang Q."/>
            <person name="Wei S."/>
            <person name="Zheng Y."/>
            <person name="Lin W."/>
            <person name="Duan Y."/>
            <person name="Cao H."/>
            <person name="Xiong S."/>
            <person name="Wang X."/>
            <person name="Wei L."/>
            <person name="Li C."/>
            <person name="Ma Q."/>
            <person name="Ju M."/>
            <person name="Zhao R."/>
            <person name="Li G."/>
            <person name="Mu C."/>
            <person name="Tian Q."/>
            <person name="Mei H."/>
            <person name="Zhang T."/>
            <person name="Gao T."/>
            <person name="Zhang H."/>
        </authorList>
    </citation>
    <scope>NUCLEOTIDE SEQUENCE</scope>
    <source>
        <strain evidence="6">K16</strain>
    </source>
</reference>
<feature type="transmembrane region" description="Helical" evidence="5">
    <location>
        <begin position="186"/>
        <end position="210"/>
    </location>
</feature>
<gene>
    <name evidence="6" type="ORF">Sango_2162200</name>
</gene>
<dbReference type="GO" id="GO:0016020">
    <property type="term" value="C:membrane"/>
    <property type="evidence" value="ECO:0007669"/>
    <property type="project" value="UniProtKB-SubCell"/>
</dbReference>
<evidence type="ECO:0000313" key="6">
    <source>
        <dbReference type="EMBL" id="KAK4390989.1"/>
    </source>
</evidence>
<dbReference type="Pfam" id="PF03619">
    <property type="entry name" value="Solute_trans_a"/>
    <property type="match status" value="1"/>
</dbReference>
<evidence type="ECO:0000256" key="2">
    <source>
        <dbReference type="ARBA" id="ARBA00022692"/>
    </source>
</evidence>
<sequence length="500" mass="57062">MGWKEVLLSSLYLATLVESTSRSGRFWSINVGVETSALYSWAVSSAAVFVVVALVLSMYLIFEHLAAYKQPEEQKFLIGLILMVPVYAVESFLSLLDSDAAFKCEIIRDCYEAFAMYCFERYLIACLGGEVSTIEFMECQSWVASSIPLLDQAYSYGVVEHPFPLNCFLRDWELGPNFYQAVKIGIVQYMLLKMICALLAMIFESLGVYGEGKFEWRYAYPYLAAVLNFSQTWALYCLVRFYSVTKNKLAPIKPLAKFLTFKSIVFLTWWQGVAVAFLFYFVTFKGSLARVLKTRIQDYIISTKLIATIVNSTISDSKYMGVAAVIHLYVFPSVPYKRGERCVRNVSVMADYASLGSPPDPEEVQESEKYSRLCISQREETETGPKLHQSVCDVVFGSGKEINIVDDMMFTVSHVVEPVERGLAKVNRTFHQISEKMRQYGLHKKKSKDDSYLIPLNTWTKEFCDMHDELVEGSVSDSGLFDCKRLHYPFKRSSSRFKNR</sequence>
<keyword evidence="7" id="KW-1185">Reference proteome</keyword>
<comment type="subcellular location">
    <subcellularLocation>
        <location evidence="1">Membrane</location>
        <topology evidence="1">Multi-pass membrane protein</topology>
    </subcellularLocation>
</comment>
<keyword evidence="4 5" id="KW-0472">Membrane</keyword>
<reference evidence="6" key="1">
    <citation type="submission" date="2020-06" db="EMBL/GenBank/DDBJ databases">
        <authorList>
            <person name="Li T."/>
            <person name="Hu X."/>
            <person name="Zhang T."/>
            <person name="Song X."/>
            <person name="Zhang H."/>
            <person name="Dai N."/>
            <person name="Sheng W."/>
            <person name="Hou X."/>
            <person name="Wei L."/>
        </authorList>
    </citation>
    <scope>NUCLEOTIDE SEQUENCE</scope>
    <source>
        <strain evidence="6">K16</strain>
        <tissue evidence="6">Leaf</tissue>
    </source>
</reference>
<dbReference type="SMART" id="SM01417">
    <property type="entry name" value="Solute_trans_a"/>
    <property type="match status" value="1"/>
</dbReference>
<dbReference type="AlphaFoldDB" id="A0AAE1WD36"/>
<evidence type="ECO:0000256" key="3">
    <source>
        <dbReference type="ARBA" id="ARBA00022989"/>
    </source>
</evidence>
<evidence type="ECO:0000313" key="7">
    <source>
        <dbReference type="Proteomes" id="UP001289374"/>
    </source>
</evidence>
<feature type="transmembrane region" description="Helical" evidence="5">
    <location>
        <begin position="263"/>
        <end position="283"/>
    </location>
</feature>
<keyword evidence="2 5" id="KW-0812">Transmembrane</keyword>
<evidence type="ECO:0000256" key="5">
    <source>
        <dbReference type="SAM" id="Phobius"/>
    </source>
</evidence>